<feature type="domain" description="Protein kinase" evidence="21">
    <location>
        <begin position="547"/>
        <end position="806"/>
    </location>
</feature>
<dbReference type="InterPro" id="IPR001480">
    <property type="entry name" value="Bulb-type_lectin_dom"/>
</dbReference>
<evidence type="ECO:0000259" key="21">
    <source>
        <dbReference type="PROSITE" id="PS50011"/>
    </source>
</evidence>
<accession>A0AAV1C0F2</accession>
<comment type="catalytic activity">
    <reaction evidence="17 19">
        <text>L-threonyl-[protein] + ATP = O-phospho-L-threonyl-[protein] + ADP + H(+)</text>
        <dbReference type="Rhea" id="RHEA:46608"/>
        <dbReference type="Rhea" id="RHEA-COMP:11060"/>
        <dbReference type="Rhea" id="RHEA-COMP:11605"/>
        <dbReference type="ChEBI" id="CHEBI:15378"/>
        <dbReference type="ChEBI" id="CHEBI:30013"/>
        <dbReference type="ChEBI" id="CHEBI:30616"/>
        <dbReference type="ChEBI" id="CHEBI:61977"/>
        <dbReference type="ChEBI" id="CHEBI:456216"/>
        <dbReference type="EC" id="2.7.11.1"/>
    </reaction>
</comment>
<keyword evidence="6" id="KW-0812">Transmembrane</keyword>
<evidence type="ECO:0000256" key="10">
    <source>
        <dbReference type="ARBA" id="ARBA00022777"/>
    </source>
</evidence>
<evidence type="ECO:0000256" key="16">
    <source>
        <dbReference type="ARBA" id="ARBA00023180"/>
    </source>
</evidence>
<dbReference type="InterPro" id="IPR000719">
    <property type="entry name" value="Prot_kinase_dom"/>
</dbReference>
<keyword evidence="4" id="KW-0597">Phosphoprotein</keyword>
<evidence type="ECO:0000256" key="17">
    <source>
        <dbReference type="ARBA" id="ARBA00047899"/>
    </source>
</evidence>
<dbReference type="PANTHER" id="PTHR47976:SF30">
    <property type="entry name" value="RECEPTOR-LIKE SERINE_THREONINE-PROTEIN KINASE"/>
    <property type="match status" value="1"/>
</dbReference>
<organism evidence="23 24">
    <name type="scientific">Oldenlandia corymbosa var. corymbosa</name>
    <dbReference type="NCBI Taxonomy" id="529605"/>
    <lineage>
        <taxon>Eukaryota</taxon>
        <taxon>Viridiplantae</taxon>
        <taxon>Streptophyta</taxon>
        <taxon>Embryophyta</taxon>
        <taxon>Tracheophyta</taxon>
        <taxon>Spermatophyta</taxon>
        <taxon>Magnoliopsida</taxon>
        <taxon>eudicotyledons</taxon>
        <taxon>Gunneridae</taxon>
        <taxon>Pentapetalae</taxon>
        <taxon>asterids</taxon>
        <taxon>lamiids</taxon>
        <taxon>Gentianales</taxon>
        <taxon>Rubiaceae</taxon>
        <taxon>Rubioideae</taxon>
        <taxon>Spermacoceae</taxon>
        <taxon>Hedyotis-Oldenlandia complex</taxon>
        <taxon>Oldenlandia</taxon>
    </lineage>
</organism>
<dbReference type="AlphaFoldDB" id="A0AAV1C0F2"/>
<dbReference type="EC" id="2.7.11.1" evidence="19"/>
<dbReference type="SMART" id="SM00108">
    <property type="entry name" value="B_lectin"/>
    <property type="match status" value="1"/>
</dbReference>
<evidence type="ECO:0000256" key="3">
    <source>
        <dbReference type="ARBA" id="ARBA00022536"/>
    </source>
</evidence>
<dbReference type="FunFam" id="1.10.510.10:FF:000248">
    <property type="entry name" value="S-receptor-like kinase 5"/>
    <property type="match status" value="1"/>
</dbReference>
<dbReference type="PROSITE" id="PS50927">
    <property type="entry name" value="BULB_LECTIN"/>
    <property type="match status" value="1"/>
</dbReference>
<comment type="subcellular location">
    <subcellularLocation>
        <location evidence="1">Membrane</location>
        <topology evidence="1">Single-pass type I membrane protein</topology>
    </subcellularLocation>
</comment>
<dbReference type="FunFam" id="3.30.200.20:FF:000178">
    <property type="entry name" value="serine/threonine-protein kinase PBS1-like"/>
    <property type="match status" value="1"/>
</dbReference>
<feature type="domain" description="Bulb-type lectin" evidence="22">
    <location>
        <begin position="84"/>
        <end position="215"/>
    </location>
</feature>
<protein>
    <recommendedName>
        <fullName evidence="19">Receptor-like serine/threonine-protein kinase</fullName>
        <ecNumber evidence="19">2.7.11.1</ecNumber>
    </recommendedName>
</protein>
<name>A0AAV1C0F2_OLDCO</name>
<evidence type="ECO:0000313" key="23">
    <source>
        <dbReference type="EMBL" id="CAI9089141.1"/>
    </source>
</evidence>
<proteinExistence type="inferred from homology"/>
<evidence type="ECO:0000256" key="15">
    <source>
        <dbReference type="ARBA" id="ARBA00023170"/>
    </source>
</evidence>
<keyword evidence="7" id="KW-0732">Signal</keyword>
<dbReference type="Gene3D" id="1.10.510.10">
    <property type="entry name" value="Transferase(Phosphotransferase) domain 1"/>
    <property type="match status" value="1"/>
</dbReference>
<dbReference type="PROSITE" id="PS00108">
    <property type="entry name" value="PROTEIN_KINASE_ST"/>
    <property type="match status" value="1"/>
</dbReference>
<keyword evidence="11 19" id="KW-0067">ATP-binding</keyword>
<dbReference type="Proteomes" id="UP001161247">
    <property type="component" value="Chromosome 1"/>
</dbReference>
<evidence type="ECO:0000256" key="18">
    <source>
        <dbReference type="ARBA" id="ARBA00048679"/>
    </source>
</evidence>
<comment type="similarity">
    <text evidence="19">Belongs to the protein kinase superfamily. Ser/Thr protein kinase family.</text>
</comment>
<dbReference type="InterPro" id="IPR024171">
    <property type="entry name" value="SRK-like_kinase"/>
</dbReference>
<dbReference type="CDD" id="cd01098">
    <property type="entry name" value="PAN_AP_plant"/>
    <property type="match status" value="1"/>
</dbReference>
<sequence>MAFFTLHTTKEPSWFIMMPALKRHHHPSIMSSTIIMKGFQWILPLNQGMLERAFRIFFKKTFSLESSVQRRHFIALTLRMSNGSGVIYNEKCLYMGDWINPLWLKVLGFRYRHGCRLFFRFHQSKSSFCILRFAKKCIPIRQKVVVWSPNRNNPVQVNATFQLSQDGDLILKDSGGRMVWSSQTEGNSVTGMNLKEDGNLVLFGQNNEPVWQSFDYPADSLLVGQKFESGQKLTASVSDSNWSEGSLHLSVDFEGLGAYVNSDPPQRYSFFKSLYKSPSVLLTNASLIFQGDINETIRNFNNGTISSSVAQFMKLEPDGHLKVFECGENGWTLLVDLIDLKSGACGYPLVCGTYGVCSDGRQCGCLEMSSNHGNYFRELSFGQPNLGCSLVTPISCDDSQYHILLPLSNTYYFAFSLDEQQMSVDECKTLCMRNCSCKATVFGKQAFKGRSSINGSCLLLNEVFSIADNGNGFVSPYNTTLYVKVQQQHPYVKAETPTVSGVSCVIVSWLICFRRREKEQSEIEDDFLCVPGMPTRYSYENLKATTEGFSKKLGEGGFGSVYEGMLSDGTKVAVKCLDGLAKVRDSFLVEVKAIGGIHHVNLVKLKGFCFEKSHRLLVYEYMANKSLDRWIFHENEENHCLPWHIRKKIISDIAKGLAYLHEECSPKIIHLDIKPENILLDETFNAKISDFGLSKLIEKDQSRVITTMRGTPGYLAPEWLSAAITEKVDVYSFGIVMIDGDKHLLAVFKGKAEEGKLKELVDKRSEIMQENIEEAVEMMKIAAWCLQGDFTKRPSMSLVVKVMEGLIYCPVQDKSESLHLTQFNAHKVGCSFRSSSIDVSAVF</sequence>
<reference evidence="23" key="1">
    <citation type="submission" date="2023-03" db="EMBL/GenBank/DDBJ databases">
        <authorList>
            <person name="Julca I."/>
        </authorList>
    </citation>
    <scope>NUCLEOTIDE SEQUENCE</scope>
</reference>
<dbReference type="Pfam" id="PF00069">
    <property type="entry name" value="Pkinase"/>
    <property type="match status" value="1"/>
</dbReference>
<evidence type="ECO:0000256" key="5">
    <source>
        <dbReference type="ARBA" id="ARBA00022679"/>
    </source>
</evidence>
<dbReference type="SUPFAM" id="SSF56112">
    <property type="entry name" value="Protein kinase-like (PK-like)"/>
    <property type="match status" value="1"/>
</dbReference>
<dbReference type="Gene3D" id="2.90.10.30">
    <property type="match status" value="1"/>
</dbReference>
<keyword evidence="15" id="KW-0675">Receptor</keyword>
<dbReference type="GO" id="GO:0016020">
    <property type="term" value="C:membrane"/>
    <property type="evidence" value="ECO:0007669"/>
    <property type="project" value="UniProtKB-SubCell"/>
</dbReference>
<dbReference type="GO" id="GO:0030246">
    <property type="term" value="F:carbohydrate binding"/>
    <property type="evidence" value="ECO:0007669"/>
    <property type="project" value="UniProtKB-KW"/>
</dbReference>
<keyword evidence="3" id="KW-0245">EGF-like domain</keyword>
<evidence type="ECO:0000313" key="24">
    <source>
        <dbReference type="Proteomes" id="UP001161247"/>
    </source>
</evidence>
<keyword evidence="10 19" id="KW-0418">Kinase</keyword>
<dbReference type="PROSITE" id="PS00107">
    <property type="entry name" value="PROTEIN_KINASE_ATP"/>
    <property type="match status" value="1"/>
</dbReference>
<dbReference type="SUPFAM" id="SSF51110">
    <property type="entry name" value="alpha-D-mannose-specific plant lectins"/>
    <property type="match status" value="1"/>
</dbReference>
<dbReference type="PIRSF" id="PIRSF000641">
    <property type="entry name" value="SRK"/>
    <property type="match status" value="1"/>
</dbReference>
<keyword evidence="14" id="KW-1015">Disulfide bond</keyword>
<evidence type="ECO:0000256" key="6">
    <source>
        <dbReference type="ARBA" id="ARBA00022692"/>
    </source>
</evidence>
<evidence type="ECO:0000256" key="19">
    <source>
        <dbReference type="PIRNR" id="PIRNR000641"/>
    </source>
</evidence>
<dbReference type="InterPro" id="IPR036426">
    <property type="entry name" value="Bulb-type_lectin_dom_sf"/>
</dbReference>
<dbReference type="GO" id="GO:0005524">
    <property type="term" value="F:ATP binding"/>
    <property type="evidence" value="ECO:0007669"/>
    <property type="project" value="UniProtKB-UniRule"/>
</dbReference>
<evidence type="ECO:0000256" key="7">
    <source>
        <dbReference type="ARBA" id="ARBA00022729"/>
    </source>
</evidence>
<evidence type="ECO:0000256" key="13">
    <source>
        <dbReference type="ARBA" id="ARBA00023136"/>
    </source>
</evidence>
<dbReference type="InterPro" id="IPR008271">
    <property type="entry name" value="Ser/Thr_kinase_AS"/>
</dbReference>
<dbReference type="GO" id="GO:0004674">
    <property type="term" value="F:protein serine/threonine kinase activity"/>
    <property type="evidence" value="ECO:0007669"/>
    <property type="project" value="UniProtKB-KW"/>
</dbReference>
<dbReference type="Pfam" id="PF01453">
    <property type="entry name" value="B_lectin"/>
    <property type="match status" value="1"/>
</dbReference>
<keyword evidence="13" id="KW-0472">Membrane</keyword>
<dbReference type="InterPro" id="IPR011009">
    <property type="entry name" value="Kinase-like_dom_sf"/>
</dbReference>
<dbReference type="CDD" id="cd00028">
    <property type="entry name" value="B_lectin"/>
    <property type="match status" value="1"/>
</dbReference>
<dbReference type="EMBL" id="OX459118">
    <property type="protein sequence ID" value="CAI9089141.1"/>
    <property type="molecule type" value="Genomic_DNA"/>
</dbReference>
<evidence type="ECO:0000256" key="4">
    <source>
        <dbReference type="ARBA" id="ARBA00022553"/>
    </source>
</evidence>
<feature type="binding site" evidence="20">
    <location>
        <position position="575"/>
    </location>
    <ligand>
        <name>ATP</name>
        <dbReference type="ChEBI" id="CHEBI:30616"/>
    </ligand>
</feature>
<dbReference type="InterPro" id="IPR051343">
    <property type="entry name" value="G-type_lectin_kinases/EP1-like"/>
</dbReference>
<evidence type="ECO:0000256" key="2">
    <source>
        <dbReference type="ARBA" id="ARBA00022527"/>
    </source>
</evidence>
<evidence type="ECO:0000256" key="14">
    <source>
        <dbReference type="ARBA" id="ARBA00023157"/>
    </source>
</evidence>
<evidence type="ECO:0000256" key="20">
    <source>
        <dbReference type="PROSITE-ProRule" id="PRU10141"/>
    </source>
</evidence>
<evidence type="ECO:0000256" key="9">
    <source>
        <dbReference type="ARBA" id="ARBA00022741"/>
    </source>
</evidence>
<keyword evidence="9 19" id="KW-0547">Nucleotide-binding</keyword>
<evidence type="ECO:0000256" key="11">
    <source>
        <dbReference type="ARBA" id="ARBA00022840"/>
    </source>
</evidence>
<dbReference type="Gene3D" id="3.30.200.20">
    <property type="entry name" value="Phosphorylase Kinase, domain 1"/>
    <property type="match status" value="1"/>
</dbReference>
<keyword evidence="8" id="KW-0430">Lectin</keyword>
<keyword evidence="12" id="KW-1133">Transmembrane helix</keyword>
<evidence type="ECO:0000256" key="8">
    <source>
        <dbReference type="ARBA" id="ARBA00022734"/>
    </source>
</evidence>
<evidence type="ECO:0000256" key="12">
    <source>
        <dbReference type="ARBA" id="ARBA00022989"/>
    </source>
</evidence>
<comment type="catalytic activity">
    <reaction evidence="18 19">
        <text>L-seryl-[protein] + ATP = O-phospho-L-seryl-[protein] + ADP + H(+)</text>
        <dbReference type="Rhea" id="RHEA:17989"/>
        <dbReference type="Rhea" id="RHEA-COMP:9863"/>
        <dbReference type="Rhea" id="RHEA-COMP:11604"/>
        <dbReference type="ChEBI" id="CHEBI:15378"/>
        <dbReference type="ChEBI" id="CHEBI:29999"/>
        <dbReference type="ChEBI" id="CHEBI:30616"/>
        <dbReference type="ChEBI" id="CHEBI:83421"/>
        <dbReference type="ChEBI" id="CHEBI:456216"/>
        <dbReference type="EC" id="2.7.11.1"/>
    </reaction>
</comment>
<keyword evidence="16" id="KW-0325">Glycoprotein</keyword>
<dbReference type="PROSITE" id="PS50011">
    <property type="entry name" value="PROTEIN_KINASE_DOM"/>
    <property type="match status" value="1"/>
</dbReference>
<keyword evidence="5 19" id="KW-0808">Transferase</keyword>
<dbReference type="SMART" id="SM00220">
    <property type="entry name" value="S_TKc"/>
    <property type="match status" value="1"/>
</dbReference>
<dbReference type="InterPro" id="IPR017441">
    <property type="entry name" value="Protein_kinase_ATP_BS"/>
</dbReference>
<dbReference type="PANTHER" id="PTHR47976">
    <property type="entry name" value="G-TYPE LECTIN S-RECEPTOR-LIKE SERINE/THREONINE-PROTEIN KINASE SD2-5"/>
    <property type="match status" value="1"/>
</dbReference>
<dbReference type="FunFam" id="2.90.10.30:FF:000003">
    <property type="entry name" value="Os04g0303100 protein"/>
    <property type="match status" value="1"/>
</dbReference>
<evidence type="ECO:0000256" key="1">
    <source>
        <dbReference type="ARBA" id="ARBA00004479"/>
    </source>
</evidence>
<gene>
    <name evidence="23" type="ORF">OLC1_LOCUS1546</name>
</gene>
<keyword evidence="2 19" id="KW-0723">Serine/threonine-protein kinase</keyword>
<keyword evidence="24" id="KW-1185">Reference proteome</keyword>
<evidence type="ECO:0000259" key="22">
    <source>
        <dbReference type="PROSITE" id="PS50927"/>
    </source>
</evidence>